<gene>
    <name evidence="1" type="ORF">METZ01_LOCUS481156</name>
</gene>
<dbReference type="AlphaFoldDB" id="A0A383C7X0"/>
<name>A0A383C7X0_9ZZZZ</name>
<evidence type="ECO:0000313" key="1">
    <source>
        <dbReference type="EMBL" id="SVE28302.1"/>
    </source>
</evidence>
<organism evidence="1">
    <name type="scientific">marine metagenome</name>
    <dbReference type="NCBI Taxonomy" id="408172"/>
    <lineage>
        <taxon>unclassified sequences</taxon>
        <taxon>metagenomes</taxon>
        <taxon>ecological metagenomes</taxon>
    </lineage>
</organism>
<proteinExistence type="predicted"/>
<accession>A0A383C7X0</accession>
<dbReference type="EMBL" id="UINC01206602">
    <property type="protein sequence ID" value="SVE28302.1"/>
    <property type="molecule type" value="Genomic_DNA"/>
</dbReference>
<protein>
    <submittedName>
        <fullName evidence="1">Uncharacterized protein</fullName>
    </submittedName>
</protein>
<reference evidence="1" key="1">
    <citation type="submission" date="2018-05" db="EMBL/GenBank/DDBJ databases">
        <authorList>
            <person name="Lanie J.A."/>
            <person name="Ng W.-L."/>
            <person name="Kazmierczak K.M."/>
            <person name="Andrzejewski T.M."/>
            <person name="Davidsen T.M."/>
            <person name="Wayne K.J."/>
            <person name="Tettelin H."/>
            <person name="Glass J.I."/>
            <person name="Rusch D."/>
            <person name="Podicherti R."/>
            <person name="Tsui H.-C.T."/>
            <person name="Winkler M.E."/>
        </authorList>
    </citation>
    <scope>NUCLEOTIDE SEQUENCE</scope>
</reference>
<sequence length="43" mass="4895">MLHRLLSILFSLLVSFIYATNQDEIVIHLLTTNDIHGSIAENK</sequence>
<feature type="non-terminal residue" evidence="1">
    <location>
        <position position="43"/>
    </location>
</feature>